<keyword evidence="4 6" id="KW-0472">Membrane</keyword>
<dbReference type="InterPro" id="IPR036286">
    <property type="entry name" value="LexA/Signal_pep-like_sf"/>
</dbReference>
<feature type="transmembrane region" description="Helical" evidence="6">
    <location>
        <begin position="43"/>
        <end position="64"/>
    </location>
</feature>
<evidence type="ECO:0000256" key="6">
    <source>
        <dbReference type="SAM" id="Phobius"/>
    </source>
</evidence>
<dbReference type="PANTHER" id="PTHR10806:SF6">
    <property type="entry name" value="SIGNAL PEPTIDASE COMPLEX CATALYTIC SUBUNIT SEC11"/>
    <property type="match status" value="1"/>
</dbReference>
<dbReference type="GO" id="GO:0006465">
    <property type="term" value="P:signal peptide processing"/>
    <property type="evidence" value="ECO:0007669"/>
    <property type="project" value="InterPro"/>
</dbReference>
<keyword evidence="3 6" id="KW-1133">Transmembrane helix</keyword>
<feature type="region of interest" description="Disordered" evidence="5">
    <location>
        <begin position="237"/>
        <end position="256"/>
    </location>
</feature>
<dbReference type="EMBL" id="JAHLKM010000008">
    <property type="protein sequence ID" value="MCQ4333436.1"/>
    <property type="molecule type" value="Genomic_DNA"/>
</dbReference>
<dbReference type="InterPro" id="IPR001733">
    <property type="entry name" value="Peptidase_S26B"/>
</dbReference>
<dbReference type="Proteomes" id="UP001139494">
    <property type="component" value="Unassembled WGS sequence"/>
</dbReference>
<dbReference type="RefSeq" id="WP_418904767.1">
    <property type="nucleotide sequence ID" value="NZ_JAHLKM010000008.1"/>
</dbReference>
<protein>
    <submittedName>
        <fullName evidence="7">S26 family signal peptidase</fullName>
    </submittedName>
</protein>
<evidence type="ECO:0000256" key="1">
    <source>
        <dbReference type="ARBA" id="ARBA00004370"/>
    </source>
</evidence>
<name>A0A9R1CTS6_9EURY</name>
<dbReference type="GO" id="GO:0004252">
    <property type="term" value="F:serine-type endopeptidase activity"/>
    <property type="evidence" value="ECO:0007669"/>
    <property type="project" value="InterPro"/>
</dbReference>
<sequence length="256" mass="27865">MTDRTDDRRPGDSSDPDRPSGVLGWLRWFRTVDSGPMLYVRDLLTSVALVLFLGATLFVISGVWPPMVAIESGSMEPNMERGDLVFVVDNERFTSEAAPVTEGGSTGVVPADVARTRGEANFGAPGDVIVFRPNGNTGRTPVIHRAMLWVEEGENWYDRAAPGAIGRADDCSELEHCPAPHAGFITKGDNTRTNTRYDQVTRLSAPVRPEWIVGTAELRVPYLGHVRLLLSTAPAVDDPPVAADRRTSTVRDRAVA</sequence>
<dbReference type="SUPFAM" id="SSF51306">
    <property type="entry name" value="LexA/Signal peptidase"/>
    <property type="match status" value="1"/>
</dbReference>
<dbReference type="InterPro" id="IPR019533">
    <property type="entry name" value="Peptidase_S26"/>
</dbReference>
<gene>
    <name evidence="7" type="ORF">KM295_08075</name>
</gene>
<keyword evidence="8" id="KW-1185">Reference proteome</keyword>
<comment type="subcellular location">
    <subcellularLocation>
        <location evidence="1">Membrane</location>
    </subcellularLocation>
</comment>
<dbReference type="AlphaFoldDB" id="A0A9R1CTS6"/>
<organism evidence="7 8">
    <name type="scientific">Natronomonas aquatica</name>
    <dbReference type="NCBI Taxonomy" id="2841590"/>
    <lineage>
        <taxon>Archaea</taxon>
        <taxon>Methanobacteriati</taxon>
        <taxon>Methanobacteriota</taxon>
        <taxon>Stenosarchaea group</taxon>
        <taxon>Halobacteria</taxon>
        <taxon>Halobacteriales</taxon>
        <taxon>Natronomonadaceae</taxon>
        <taxon>Natronomonas</taxon>
    </lineage>
</organism>
<reference evidence="7" key="1">
    <citation type="journal article" date="2023" name="Front. Microbiol.">
        <title>Genomic-based phylogenetic and metabolic analyses of the genus Natronomonas, and description of Natronomonas aquatica sp. nov.</title>
        <authorList>
            <person name="Garcia-Roldan A."/>
            <person name="Duran-Viseras A."/>
            <person name="de la Haba R.R."/>
            <person name="Corral P."/>
            <person name="Sanchez-Porro C."/>
            <person name="Ventosa A."/>
        </authorList>
    </citation>
    <scope>NUCLEOTIDE SEQUENCE</scope>
    <source>
        <strain evidence="7">F2-12</strain>
    </source>
</reference>
<comment type="caution">
    <text evidence="7">The sequence shown here is derived from an EMBL/GenBank/DDBJ whole genome shotgun (WGS) entry which is preliminary data.</text>
</comment>
<evidence type="ECO:0000313" key="8">
    <source>
        <dbReference type="Proteomes" id="UP001139494"/>
    </source>
</evidence>
<dbReference type="GO" id="GO:0016020">
    <property type="term" value="C:membrane"/>
    <property type="evidence" value="ECO:0007669"/>
    <property type="project" value="UniProtKB-SubCell"/>
</dbReference>
<keyword evidence="2 6" id="KW-0812">Transmembrane</keyword>
<evidence type="ECO:0000313" key="7">
    <source>
        <dbReference type="EMBL" id="MCQ4333436.1"/>
    </source>
</evidence>
<evidence type="ECO:0000256" key="3">
    <source>
        <dbReference type="ARBA" id="ARBA00022989"/>
    </source>
</evidence>
<evidence type="ECO:0000256" key="2">
    <source>
        <dbReference type="ARBA" id="ARBA00022692"/>
    </source>
</evidence>
<feature type="compositionally biased region" description="Basic and acidic residues" evidence="5">
    <location>
        <begin position="243"/>
        <end position="256"/>
    </location>
</feature>
<evidence type="ECO:0000256" key="4">
    <source>
        <dbReference type="ARBA" id="ARBA00023136"/>
    </source>
</evidence>
<dbReference type="CDD" id="cd06530">
    <property type="entry name" value="S26_SPase_I"/>
    <property type="match status" value="1"/>
</dbReference>
<proteinExistence type="predicted"/>
<accession>A0A9R1CTS6</accession>
<dbReference type="PANTHER" id="PTHR10806">
    <property type="entry name" value="SIGNAL PEPTIDASE COMPLEX CATALYTIC SUBUNIT SEC11"/>
    <property type="match status" value="1"/>
</dbReference>
<evidence type="ECO:0000256" key="5">
    <source>
        <dbReference type="SAM" id="MobiDB-lite"/>
    </source>
</evidence>